<feature type="signal peptide" evidence="1">
    <location>
        <begin position="1"/>
        <end position="22"/>
    </location>
</feature>
<keyword evidence="1" id="KW-0732">Signal</keyword>
<dbReference type="AlphaFoldDB" id="A0A812LY46"/>
<gene>
    <name evidence="2" type="ORF">SNAT2548_LOCUS12722</name>
</gene>
<evidence type="ECO:0000256" key="1">
    <source>
        <dbReference type="SAM" id="SignalP"/>
    </source>
</evidence>
<keyword evidence="3" id="KW-1185">Reference proteome</keyword>
<protein>
    <submittedName>
        <fullName evidence="2">Uncharacterized protein</fullName>
    </submittedName>
</protein>
<feature type="chain" id="PRO_5032720622" evidence="1">
    <location>
        <begin position="23"/>
        <end position="147"/>
    </location>
</feature>
<proteinExistence type="predicted"/>
<reference evidence="2" key="1">
    <citation type="submission" date="2021-02" db="EMBL/GenBank/DDBJ databases">
        <authorList>
            <person name="Dougan E. K."/>
            <person name="Rhodes N."/>
            <person name="Thang M."/>
            <person name="Chan C."/>
        </authorList>
    </citation>
    <scope>NUCLEOTIDE SEQUENCE</scope>
</reference>
<dbReference type="Proteomes" id="UP000604046">
    <property type="component" value="Unassembled WGS sequence"/>
</dbReference>
<accession>A0A812LY46</accession>
<feature type="non-terminal residue" evidence="2">
    <location>
        <position position="147"/>
    </location>
</feature>
<sequence length="147" mass="16667">MATYFAPWCFLSTIAFAPLVRGLAVNKLEQKLPRQPTLKLQADLSGPAISDLLVIYMLPCPNLSLPAFQRRLVLQGAIYKRQSRELPAFDEELDLLKDQRVHQLSDLQSDVIREAQLQAEVPREVPAALVVREEFPDACVCRRLQLL</sequence>
<evidence type="ECO:0000313" key="3">
    <source>
        <dbReference type="Proteomes" id="UP000604046"/>
    </source>
</evidence>
<organism evidence="2 3">
    <name type="scientific">Symbiodinium natans</name>
    <dbReference type="NCBI Taxonomy" id="878477"/>
    <lineage>
        <taxon>Eukaryota</taxon>
        <taxon>Sar</taxon>
        <taxon>Alveolata</taxon>
        <taxon>Dinophyceae</taxon>
        <taxon>Suessiales</taxon>
        <taxon>Symbiodiniaceae</taxon>
        <taxon>Symbiodinium</taxon>
    </lineage>
</organism>
<dbReference type="EMBL" id="CAJNDS010001241">
    <property type="protein sequence ID" value="CAE7253250.1"/>
    <property type="molecule type" value="Genomic_DNA"/>
</dbReference>
<name>A0A812LY46_9DINO</name>
<evidence type="ECO:0000313" key="2">
    <source>
        <dbReference type="EMBL" id="CAE7253250.1"/>
    </source>
</evidence>
<comment type="caution">
    <text evidence="2">The sequence shown here is derived from an EMBL/GenBank/DDBJ whole genome shotgun (WGS) entry which is preliminary data.</text>
</comment>